<evidence type="ECO:0000313" key="3">
    <source>
        <dbReference type="EMBL" id="KAK9887648.1"/>
    </source>
</evidence>
<dbReference type="AlphaFoldDB" id="A0AAW1UXT5"/>
<keyword evidence="1" id="KW-0175">Coiled coil</keyword>
<dbReference type="Proteomes" id="UP001431783">
    <property type="component" value="Unassembled WGS sequence"/>
</dbReference>
<gene>
    <name evidence="3" type="ORF">WA026_023727</name>
</gene>
<evidence type="ECO:0000256" key="1">
    <source>
        <dbReference type="SAM" id="Coils"/>
    </source>
</evidence>
<name>A0AAW1UXT5_9CUCU</name>
<evidence type="ECO:0000313" key="4">
    <source>
        <dbReference type="Proteomes" id="UP001431783"/>
    </source>
</evidence>
<dbReference type="PANTHER" id="PTHR46601">
    <property type="entry name" value="ULP_PROTEASE DOMAIN-CONTAINING PROTEIN"/>
    <property type="match status" value="1"/>
</dbReference>
<keyword evidence="4" id="KW-1185">Reference proteome</keyword>
<sequence length="228" mass="26477">MAKTAAERKRKQRENLKAKGLFKEFKKKESENRKRQRRLIKQTASLDMLKALREKKSEDMRRYRRKIKEKKLMLESTDTPARDETPTKAFASKSSYGKAVAKVKRNLPFSPSKCRAVVHTLARQITPEIVTPKHKKPKKTISADTVEKVKFFYLRDDISRQNPGIKDTTIVHLEDGKKVKMQNRHLYSNVLETYALFCDEFGTVLGKSKFAELRPKHVLLSCQTPENV</sequence>
<dbReference type="EMBL" id="JARQZJ010000118">
    <property type="protein sequence ID" value="KAK9887648.1"/>
    <property type="molecule type" value="Genomic_DNA"/>
</dbReference>
<proteinExistence type="predicted"/>
<evidence type="ECO:0000256" key="2">
    <source>
        <dbReference type="SAM" id="MobiDB-lite"/>
    </source>
</evidence>
<reference evidence="3 4" key="1">
    <citation type="submission" date="2023-03" db="EMBL/GenBank/DDBJ databases">
        <title>Genome insight into feeding habits of ladybird beetles.</title>
        <authorList>
            <person name="Li H.-S."/>
            <person name="Huang Y.-H."/>
            <person name="Pang H."/>
        </authorList>
    </citation>
    <scope>NUCLEOTIDE SEQUENCE [LARGE SCALE GENOMIC DNA]</scope>
    <source>
        <strain evidence="3">SYSU_2023b</strain>
        <tissue evidence="3">Whole body</tissue>
    </source>
</reference>
<feature type="coiled-coil region" evidence="1">
    <location>
        <begin position="46"/>
        <end position="73"/>
    </location>
</feature>
<feature type="compositionally biased region" description="Basic and acidic residues" evidence="2">
    <location>
        <begin position="13"/>
        <end position="33"/>
    </location>
</feature>
<protein>
    <submittedName>
        <fullName evidence="3">Uncharacterized protein</fullName>
    </submittedName>
</protein>
<feature type="region of interest" description="Disordered" evidence="2">
    <location>
        <begin position="1"/>
        <end position="38"/>
    </location>
</feature>
<accession>A0AAW1UXT5</accession>
<dbReference type="PANTHER" id="PTHR46601:SF2">
    <property type="entry name" value="UBIQUITIN-LIKE PROTEASE FAMILY PROFILE DOMAIN-CONTAINING PROTEIN"/>
    <property type="match status" value="1"/>
</dbReference>
<organism evidence="3 4">
    <name type="scientific">Henosepilachna vigintioctopunctata</name>
    <dbReference type="NCBI Taxonomy" id="420089"/>
    <lineage>
        <taxon>Eukaryota</taxon>
        <taxon>Metazoa</taxon>
        <taxon>Ecdysozoa</taxon>
        <taxon>Arthropoda</taxon>
        <taxon>Hexapoda</taxon>
        <taxon>Insecta</taxon>
        <taxon>Pterygota</taxon>
        <taxon>Neoptera</taxon>
        <taxon>Endopterygota</taxon>
        <taxon>Coleoptera</taxon>
        <taxon>Polyphaga</taxon>
        <taxon>Cucujiformia</taxon>
        <taxon>Coccinelloidea</taxon>
        <taxon>Coccinellidae</taxon>
        <taxon>Epilachninae</taxon>
        <taxon>Epilachnini</taxon>
        <taxon>Henosepilachna</taxon>
    </lineage>
</organism>
<comment type="caution">
    <text evidence="3">The sequence shown here is derived from an EMBL/GenBank/DDBJ whole genome shotgun (WGS) entry which is preliminary data.</text>
</comment>